<dbReference type="PROSITE" id="PS51384">
    <property type="entry name" value="FAD_FR"/>
    <property type="match status" value="1"/>
</dbReference>
<dbReference type="CDD" id="cd06214">
    <property type="entry name" value="PA_degradation_oxidoreductase_like"/>
    <property type="match status" value="1"/>
</dbReference>
<dbReference type="InterPro" id="IPR012675">
    <property type="entry name" value="Beta-grasp_dom_sf"/>
</dbReference>
<dbReference type="Pfam" id="PF00175">
    <property type="entry name" value="NAD_binding_1"/>
    <property type="match status" value="1"/>
</dbReference>
<dbReference type="InterPro" id="IPR001433">
    <property type="entry name" value="OxRdtase_FAD/NAD-bd"/>
</dbReference>
<feature type="compositionally biased region" description="Low complexity" evidence="10">
    <location>
        <begin position="248"/>
        <end position="271"/>
    </location>
</feature>
<evidence type="ECO:0000256" key="9">
    <source>
        <dbReference type="ARBA" id="ARBA00034078"/>
    </source>
</evidence>
<organism evidence="13 14">
    <name type="scientific">Paraburkholderia haematera</name>
    <dbReference type="NCBI Taxonomy" id="2793077"/>
    <lineage>
        <taxon>Bacteria</taxon>
        <taxon>Pseudomonadati</taxon>
        <taxon>Pseudomonadota</taxon>
        <taxon>Betaproteobacteria</taxon>
        <taxon>Burkholderiales</taxon>
        <taxon>Burkholderiaceae</taxon>
        <taxon>Paraburkholderia</taxon>
    </lineage>
</organism>
<feature type="region of interest" description="Disordered" evidence="10">
    <location>
        <begin position="246"/>
        <end position="289"/>
    </location>
</feature>
<dbReference type="InterPro" id="IPR006058">
    <property type="entry name" value="2Fe2S_fd_BS"/>
</dbReference>
<dbReference type="Pfam" id="PF00970">
    <property type="entry name" value="FAD_binding_6"/>
    <property type="match status" value="1"/>
</dbReference>
<evidence type="ECO:0000256" key="8">
    <source>
        <dbReference type="ARBA" id="ARBA00023014"/>
    </source>
</evidence>
<evidence type="ECO:0000256" key="1">
    <source>
        <dbReference type="ARBA" id="ARBA00001974"/>
    </source>
</evidence>
<protein>
    <submittedName>
        <fullName evidence="13">3-ketosteroid-9-alpha-monooxygenase, ferredoxin reductase component</fullName>
        <ecNumber evidence="13">1.14.15.30</ecNumber>
    </submittedName>
</protein>
<evidence type="ECO:0000256" key="2">
    <source>
        <dbReference type="ARBA" id="ARBA00022630"/>
    </source>
</evidence>
<keyword evidence="7" id="KW-0408">Iron</keyword>
<dbReference type="PRINTS" id="PR00410">
    <property type="entry name" value="PHEHYDRXLASE"/>
</dbReference>
<dbReference type="Pfam" id="PF00111">
    <property type="entry name" value="Fer2"/>
    <property type="match status" value="1"/>
</dbReference>
<dbReference type="Gene3D" id="3.40.50.80">
    <property type="entry name" value="Nucleotide-binding domain of ferredoxin-NADP reductase (FNR) module"/>
    <property type="match status" value="1"/>
</dbReference>
<evidence type="ECO:0000313" key="14">
    <source>
        <dbReference type="Proteomes" id="UP000672526"/>
    </source>
</evidence>
<dbReference type="InterPro" id="IPR001709">
    <property type="entry name" value="Flavoprot_Pyr_Nucl_cyt_Rdtase"/>
</dbReference>
<dbReference type="EC" id="1.14.15.30" evidence="13"/>
<dbReference type="InterPro" id="IPR001041">
    <property type="entry name" value="2Fe-2S_ferredoxin-type"/>
</dbReference>
<feature type="domain" description="FAD-binding FR-type" evidence="12">
    <location>
        <begin position="4"/>
        <end position="109"/>
    </location>
</feature>
<dbReference type="PRINTS" id="PR00371">
    <property type="entry name" value="FPNCR"/>
</dbReference>
<dbReference type="InterPro" id="IPR039261">
    <property type="entry name" value="FNR_nucleotide-bd"/>
</dbReference>
<evidence type="ECO:0000256" key="7">
    <source>
        <dbReference type="ARBA" id="ARBA00023004"/>
    </source>
</evidence>
<dbReference type="Gene3D" id="2.40.30.10">
    <property type="entry name" value="Translation factors"/>
    <property type="match status" value="1"/>
</dbReference>
<dbReference type="Proteomes" id="UP000672526">
    <property type="component" value="Unassembled WGS sequence"/>
</dbReference>
<dbReference type="Gene3D" id="3.10.20.30">
    <property type="match status" value="1"/>
</dbReference>
<dbReference type="RefSeq" id="WP_211611083.1">
    <property type="nucleotide sequence ID" value="NZ_CAJNBK010000004.1"/>
</dbReference>
<evidence type="ECO:0000259" key="12">
    <source>
        <dbReference type="PROSITE" id="PS51384"/>
    </source>
</evidence>
<evidence type="ECO:0000256" key="10">
    <source>
        <dbReference type="SAM" id="MobiDB-lite"/>
    </source>
</evidence>
<name>A0ABN7L9Y8_9BURK</name>
<dbReference type="InterPro" id="IPR036010">
    <property type="entry name" value="2Fe-2S_ferredoxin-like_sf"/>
</dbReference>
<evidence type="ECO:0000256" key="3">
    <source>
        <dbReference type="ARBA" id="ARBA00022714"/>
    </source>
</evidence>
<keyword evidence="5" id="KW-0274">FAD</keyword>
<dbReference type="SUPFAM" id="SSF54292">
    <property type="entry name" value="2Fe-2S ferredoxin-like"/>
    <property type="match status" value="1"/>
</dbReference>
<sequence>MADSRFHRLKVADVITESADARSFVFDLPQTLHDAFSYRPGQFLTLKVPCADAIVQRCYSLSSAPGIDRAPKITVKRVRDGRVSNWMCDSIQPGDELDVMTPAGVFTPRSLDGDLLLFAGGSGITPVLSILKSALVNGRGMLTLIYANRDAQSVIFREELRQLGQRHAGRLRVIHWLDSVQGIPQQRHLEELARPWSTQECFICGPALFMENALAAMLALGLPRAKVHVERFASLPDLPATAGVAGLPGTRGATDTTGATGATGTPEARTASAAPELPNVPSAADSTDTSSVANAAIETVLDGTTFTVICESGETLLDAMLRADVPAPNSCRSGLCGACMCRVEAGSVNLNANHVLDAADLTDGWTLACSATPASATLRVVFPD</sequence>
<dbReference type="InterPro" id="IPR017927">
    <property type="entry name" value="FAD-bd_FR_type"/>
</dbReference>
<keyword evidence="4" id="KW-0479">Metal-binding</keyword>
<dbReference type="GO" id="GO:0036200">
    <property type="term" value="F:3-ketosteroid 9-alpha-monooxygenase activity"/>
    <property type="evidence" value="ECO:0007669"/>
    <property type="project" value="UniProtKB-EC"/>
</dbReference>
<dbReference type="PROSITE" id="PS00197">
    <property type="entry name" value="2FE2S_FER_1"/>
    <property type="match status" value="1"/>
</dbReference>
<evidence type="ECO:0000256" key="4">
    <source>
        <dbReference type="ARBA" id="ARBA00022723"/>
    </source>
</evidence>
<comment type="cofactor">
    <cofactor evidence="1">
        <name>FAD</name>
        <dbReference type="ChEBI" id="CHEBI:57692"/>
    </cofactor>
</comment>
<dbReference type="InterPro" id="IPR017938">
    <property type="entry name" value="Riboflavin_synthase-like_b-brl"/>
</dbReference>
<dbReference type="PROSITE" id="PS51085">
    <property type="entry name" value="2FE2S_FER_2"/>
    <property type="match status" value="1"/>
</dbReference>
<dbReference type="InterPro" id="IPR050415">
    <property type="entry name" value="MRET"/>
</dbReference>
<keyword evidence="2" id="KW-0285">Flavoprotein</keyword>
<proteinExistence type="predicted"/>
<dbReference type="InterPro" id="IPR008333">
    <property type="entry name" value="Cbr1-like_FAD-bd_dom"/>
</dbReference>
<comment type="cofactor">
    <cofactor evidence="9">
        <name>[2Fe-2S] cluster</name>
        <dbReference type="ChEBI" id="CHEBI:190135"/>
    </cofactor>
</comment>
<gene>
    <name evidence="13" type="primary">kshB_2</name>
    <name evidence="13" type="ORF">R69888_02278</name>
</gene>
<evidence type="ECO:0000256" key="5">
    <source>
        <dbReference type="ARBA" id="ARBA00022827"/>
    </source>
</evidence>
<dbReference type="PANTHER" id="PTHR47354">
    <property type="entry name" value="NADH OXIDOREDUCTASE HCR"/>
    <property type="match status" value="1"/>
</dbReference>
<reference evidence="13 14" key="1">
    <citation type="submission" date="2021-02" db="EMBL/GenBank/DDBJ databases">
        <authorList>
            <person name="Vanwijnsberghe S."/>
        </authorList>
    </citation>
    <scope>NUCLEOTIDE SEQUENCE [LARGE SCALE GENOMIC DNA]</scope>
    <source>
        <strain evidence="13 14">LMG 31837</strain>
    </source>
</reference>
<dbReference type="EMBL" id="CAJNBK010000004">
    <property type="protein sequence ID" value="CAE6735544.1"/>
    <property type="molecule type" value="Genomic_DNA"/>
</dbReference>
<keyword evidence="8" id="KW-0411">Iron-sulfur</keyword>
<keyword evidence="3" id="KW-0001">2Fe-2S</keyword>
<feature type="domain" description="2Fe-2S ferredoxin-type" evidence="11">
    <location>
        <begin position="295"/>
        <end position="384"/>
    </location>
</feature>
<keyword evidence="6 13" id="KW-0560">Oxidoreductase</keyword>
<evidence type="ECO:0000259" key="11">
    <source>
        <dbReference type="PROSITE" id="PS51085"/>
    </source>
</evidence>
<dbReference type="SUPFAM" id="SSF52343">
    <property type="entry name" value="Ferredoxin reductase-like, C-terminal NADP-linked domain"/>
    <property type="match status" value="1"/>
</dbReference>
<comment type="caution">
    <text evidence="13">The sequence shown here is derived from an EMBL/GenBank/DDBJ whole genome shotgun (WGS) entry which is preliminary data.</text>
</comment>
<evidence type="ECO:0000313" key="13">
    <source>
        <dbReference type="EMBL" id="CAE6735544.1"/>
    </source>
</evidence>
<dbReference type="CDD" id="cd00207">
    <property type="entry name" value="fer2"/>
    <property type="match status" value="1"/>
</dbReference>
<accession>A0ABN7L9Y8</accession>
<keyword evidence="14" id="KW-1185">Reference proteome</keyword>
<evidence type="ECO:0000256" key="6">
    <source>
        <dbReference type="ARBA" id="ARBA00023002"/>
    </source>
</evidence>
<dbReference type="PANTHER" id="PTHR47354:SF8">
    <property type="entry name" value="1,2-PHENYLACETYL-COA EPOXIDASE, SUBUNIT E"/>
    <property type="match status" value="1"/>
</dbReference>
<dbReference type="SUPFAM" id="SSF63380">
    <property type="entry name" value="Riboflavin synthase domain-like"/>
    <property type="match status" value="1"/>
</dbReference>